<dbReference type="CDD" id="cd07067">
    <property type="entry name" value="HP_PGM_like"/>
    <property type="match status" value="1"/>
</dbReference>
<accession>A0ABT6FCD8</accession>
<dbReference type="PANTHER" id="PTHR48100">
    <property type="entry name" value="BROAD-SPECIFICITY PHOSPHATASE YOR283W-RELATED"/>
    <property type="match status" value="1"/>
</dbReference>
<dbReference type="Gene3D" id="3.40.50.1240">
    <property type="entry name" value="Phosphoglycerate mutase-like"/>
    <property type="match status" value="1"/>
</dbReference>
<reference evidence="1 2" key="1">
    <citation type="submission" date="2023-03" db="EMBL/GenBank/DDBJ databases">
        <title>Paludisphaera mucosa sp. nov. a novel planctomycete from northern fen.</title>
        <authorList>
            <person name="Ivanova A."/>
        </authorList>
    </citation>
    <scope>NUCLEOTIDE SEQUENCE [LARGE SCALE GENOMIC DNA]</scope>
    <source>
        <strain evidence="1 2">Pla2</strain>
    </source>
</reference>
<sequence>MSERLPRIVLVRHGETEWSATGRHTSLTDVALTERGEADARRLAAGLQGREFALVLTSPLLRARRTCELAGFGDAAVVDPDLVEFRYGAYEGLTTAEIRRRRPGWDVFRDGCPEGDSPQDVAARTDRVVGRLREAGGDVLVFAHGHILRGLAVRWVGLEIHAASRLALTTASVSILSFDHDCGEPNIRVWNDEDFRGSPP</sequence>
<dbReference type="PANTHER" id="PTHR48100:SF15">
    <property type="entry name" value="SEDOHEPTULOSE 1,7-BISPHOSPHATASE"/>
    <property type="match status" value="1"/>
</dbReference>
<name>A0ABT6FCD8_9BACT</name>
<dbReference type="SMART" id="SM00855">
    <property type="entry name" value="PGAM"/>
    <property type="match status" value="1"/>
</dbReference>
<keyword evidence="1" id="KW-0378">Hydrolase</keyword>
<dbReference type="RefSeq" id="WP_277861603.1">
    <property type="nucleotide sequence ID" value="NZ_JARRAG010000002.1"/>
</dbReference>
<dbReference type="SUPFAM" id="SSF53254">
    <property type="entry name" value="Phosphoglycerate mutase-like"/>
    <property type="match status" value="1"/>
</dbReference>
<dbReference type="EC" id="3.1.3.-" evidence="1"/>
<evidence type="ECO:0000313" key="1">
    <source>
        <dbReference type="EMBL" id="MDG3005258.1"/>
    </source>
</evidence>
<gene>
    <name evidence="1" type="ORF">PZE19_15825</name>
</gene>
<organism evidence="1 2">
    <name type="scientific">Paludisphaera mucosa</name>
    <dbReference type="NCBI Taxonomy" id="3030827"/>
    <lineage>
        <taxon>Bacteria</taxon>
        <taxon>Pseudomonadati</taxon>
        <taxon>Planctomycetota</taxon>
        <taxon>Planctomycetia</taxon>
        <taxon>Isosphaerales</taxon>
        <taxon>Isosphaeraceae</taxon>
        <taxon>Paludisphaera</taxon>
    </lineage>
</organism>
<keyword evidence="2" id="KW-1185">Reference proteome</keyword>
<proteinExistence type="predicted"/>
<dbReference type="InterPro" id="IPR029033">
    <property type="entry name" value="His_PPase_superfam"/>
</dbReference>
<dbReference type="InterPro" id="IPR013078">
    <property type="entry name" value="His_Pase_superF_clade-1"/>
</dbReference>
<dbReference type="InterPro" id="IPR050275">
    <property type="entry name" value="PGM_Phosphatase"/>
</dbReference>
<dbReference type="EMBL" id="JARRAG010000002">
    <property type="protein sequence ID" value="MDG3005258.1"/>
    <property type="molecule type" value="Genomic_DNA"/>
</dbReference>
<comment type="caution">
    <text evidence="1">The sequence shown here is derived from an EMBL/GenBank/DDBJ whole genome shotgun (WGS) entry which is preliminary data.</text>
</comment>
<evidence type="ECO:0000313" key="2">
    <source>
        <dbReference type="Proteomes" id="UP001216907"/>
    </source>
</evidence>
<dbReference type="Proteomes" id="UP001216907">
    <property type="component" value="Unassembled WGS sequence"/>
</dbReference>
<dbReference type="Pfam" id="PF00300">
    <property type="entry name" value="His_Phos_1"/>
    <property type="match status" value="1"/>
</dbReference>
<protein>
    <submittedName>
        <fullName evidence="1">Histidine phosphatase family protein</fullName>
        <ecNumber evidence="1">3.1.3.-</ecNumber>
    </submittedName>
</protein>
<dbReference type="GO" id="GO:0016787">
    <property type="term" value="F:hydrolase activity"/>
    <property type="evidence" value="ECO:0007669"/>
    <property type="project" value="UniProtKB-KW"/>
</dbReference>